<evidence type="ECO:0000259" key="2">
    <source>
        <dbReference type="PROSITE" id="PS51126"/>
    </source>
</evidence>
<dbReference type="InterPro" id="IPR002710">
    <property type="entry name" value="Dilute_dom"/>
</dbReference>
<dbReference type="Ensembl" id="ENSPMAT00000009066.1">
    <property type="protein sequence ID" value="ENSPMAP00000009027.1"/>
    <property type="gene ID" value="ENSPMAG00000008193.1"/>
</dbReference>
<sequence length="748" mass="82052">MPYLIDVTPGERGHGIDAGGSAGGSQRIFFLHCEETAIGCEQHQDRCIQVHGPGIGPRHCFVHKQDGVVTLVPCVPLNNLTYVDGQPVHEPVVLHNGNTVRLGSGTLLQFVYGPGSILEQEMMAFGNTDFTASGPMVAGFEHNELGLRIPSTEAKVDVHRPQAQPSLPQGHRYGPLGIEQSEMQQAKGQALVRTRAQQSPAQVRKKKTLQRLHAYELCLPVYVEVSSIAEEEFLDAVTSTPSDIPPSFSLGPAYTIYSACRFLLSSQGSCSLPSQQQQRRRHQHIAYLTEGAASRIEGTVQASGRDMMVSGFWMANTSELLHFLEQDGDLRPLTLPAQEMLSSAVHTAFSNLVECLKTELSVRLPVFLQDPQTLTAGAPQIGPVLSLLTEVMSMLRTFKTNPALLVQIFARVFTLIAGWLFNSLLSDVDLGLRSRYWATTLQRRLLPLARWAEGQGLERAAACHLAHIVQATELLTMRKYEVSDVREILVTCYRLNSLQMRALLETYQYAPDEPKIPQEVIEQVVSVTRDTTDAVWLSQQQEVSRLESLELRLPFLVPGDGYACEGLAAIPAGLHQFLQPLLLAGLCKLLPQPWTGTWTVFFSGDLDRRSAANSLSEVSVMMGEPEIVQINLQKRQGLGFSIVAAKGPRQANIGIYIKSIIKGGAADLDGRIARGDQLLSINGTSLIGISEKRAVEIMMKTGSVVALDIAKNAALFHNLADTLSHPTPLNNRVVRRTSRAARPKSESF</sequence>
<dbReference type="Pfam" id="PF00498">
    <property type="entry name" value="FHA"/>
    <property type="match status" value="1"/>
</dbReference>
<dbReference type="Gene3D" id="2.30.42.10">
    <property type="match status" value="1"/>
</dbReference>
<dbReference type="SUPFAM" id="SSF50156">
    <property type="entry name" value="PDZ domain-like"/>
    <property type="match status" value="1"/>
</dbReference>
<dbReference type="PANTHER" id="PTHR10398">
    <property type="entry name" value="AFADIN"/>
    <property type="match status" value="1"/>
</dbReference>
<dbReference type="GO" id="GO:0050839">
    <property type="term" value="F:cell adhesion molecule binding"/>
    <property type="evidence" value="ECO:0007669"/>
    <property type="project" value="TreeGrafter"/>
</dbReference>
<proteinExistence type="predicted"/>
<evidence type="ECO:0000313" key="3">
    <source>
        <dbReference type="Ensembl" id="ENSPMAP00000009027.1"/>
    </source>
</evidence>
<dbReference type="GO" id="GO:0032880">
    <property type="term" value="P:regulation of protein localization"/>
    <property type="evidence" value="ECO:0007669"/>
    <property type="project" value="TreeGrafter"/>
</dbReference>
<dbReference type="SMART" id="SM00228">
    <property type="entry name" value="PDZ"/>
    <property type="match status" value="1"/>
</dbReference>
<evidence type="ECO:0008006" key="4">
    <source>
        <dbReference type="Google" id="ProtNLM"/>
    </source>
</evidence>
<dbReference type="Pfam" id="PF01843">
    <property type="entry name" value="DIL"/>
    <property type="match status" value="1"/>
</dbReference>
<dbReference type="InterPro" id="IPR036034">
    <property type="entry name" value="PDZ_sf"/>
</dbReference>
<dbReference type="Gene3D" id="2.60.200.20">
    <property type="match status" value="1"/>
</dbReference>
<dbReference type="GO" id="GO:0005912">
    <property type="term" value="C:adherens junction"/>
    <property type="evidence" value="ECO:0007669"/>
    <property type="project" value="TreeGrafter"/>
</dbReference>
<dbReference type="AlphaFoldDB" id="S4RUY7"/>
<dbReference type="SMART" id="SM01132">
    <property type="entry name" value="DIL"/>
    <property type="match status" value="1"/>
</dbReference>
<reference evidence="3" key="2">
    <citation type="submission" date="2025-09" db="UniProtKB">
        <authorList>
            <consortium name="Ensembl"/>
        </authorList>
    </citation>
    <scope>IDENTIFICATION</scope>
</reference>
<feature type="domain" description="Dilute" evidence="2">
    <location>
        <begin position="290"/>
        <end position="530"/>
    </location>
</feature>
<dbReference type="OMA" id="PRQANIG"/>
<dbReference type="STRING" id="7757.ENSPMAP00000009027"/>
<dbReference type="PANTHER" id="PTHR10398:SF2">
    <property type="entry name" value="AFADIN"/>
    <property type="match status" value="1"/>
</dbReference>
<organism evidence="3">
    <name type="scientific">Petromyzon marinus</name>
    <name type="common">Sea lamprey</name>
    <dbReference type="NCBI Taxonomy" id="7757"/>
    <lineage>
        <taxon>Eukaryota</taxon>
        <taxon>Metazoa</taxon>
        <taxon>Chordata</taxon>
        <taxon>Craniata</taxon>
        <taxon>Vertebrata</taxon>
        <taxon>Cyclostomata</taxon>
        <taxon>Hyperoartia</taxon>
        <taxon>Petromyzontiformes</taxon>
        <taxon>Petromyzontidae</taxon>
        <taxon>Petromyzon</taxon>
    </lineage>
</organism>
<evidence type="ECO:0000259" key="1">
    <source>
        <dbReference type="PROSITE" id="PS50106"/>
    </source>
</evidence>
<dbReference type="HOGENOM" id="CLU_014047_0_0_1"/>
<dbReference type="Pfam" id="PF00595">
    <property type="entry name" value="PDZ"/>
    <property type="match status" value="1"/>
</dbReference>
<dbReference type="InterPro" id="IPR001478">
    <property type="entry name" value="PDZ"/>
</dbReference>
<dbReference type="InterPro" id="IPR008984">
    <property type="entry name" value="SMAD_FHA_dom_sf"/>
</dbReference>
<dbReference type="InterPro" id="IPR028842">
    <property type="entry name" value="Afadin"/>
</dbReference>
<protein>
    <recommendedName>
        <fullName evidence="4">Afadin</fullName>
    </recommendedName>
</protein>
<dbReference type="SUPFAM" id="SSF49879">
    <property type="entry name" value="SMAD/FHA domain"/>
    <property type="match status" value="1"/>
</dbReference>
<dbReference type="PROSITE" id="PS51126">
    <property type="entry name" value="DILUTE"/>
    <property type="match status" value="1"/>
</dbReference>
<name>S4RUY7_PETMA</name>
<feature type="domain" description="PDZ" evidence="1">
    <location>
        <begin position="627"/>
        <end position="713"/>
    </location>
</feature>
<dbReference type="GeneTree" id="ENSGT00940000155237"/>
<reference evidence="3" key="1">
    <citation type="submission" date="2025-08" db="UniProtKB">
        <authorList>
            <consortium name="Ensembl"/>
        </authorList>
    </citation>
    <scope>IDENTIFICATION</scope>
</reference>
<dbReference type="InterPro" id="IPR000253">
    <property type="entry name" value="FHA_dom"/>
</dbReference>
<accession>S4RUY7</accession>
<dbReference type="PROSITE" id="PS50106">
    <property type="entry name" value="PDZ"/>
    <property type="match status" value="1"/>
</dbReference>